<sequence length="165" mass="18620">MSYKLRSGVRLYAVGFVVNQQQMAAIAGALPSSFTDSYGKDGVLALKWHVTRHQFEVLDTVDPENFFVAVHFYPWYFGRDPPPSDVAAIPRGRRDLWQDTYGQHAPGSCVEVSYVYPKFIGSPYFLPDYVENVVANHKLWELLEPIESLVEISPASSFPHSIPIV</sequence>
<accession>A0AAD7NP05</accession>
<organism evidence="1 2">
    <name type="scientific">Mycena maculata</name>
    <dbReference type="NCBI Taxonomy" id="230809"/>
    <lineage>
        <taxon>Eukaryota</taxon>
        <taxon>Fungi</taxon>
        <taxon>Dikarya</taxon>
        <taxon>Basidiomycota</taxon>
        <taxon>Agaricomycotina</taxon>
        <taxon>Agaricomycetes</taxon>
        <taxon>Agaricomycetidae</taxon>
        <taxon>Agaricales</taxon>
        <taxon>Marasmiineae</taxon>
        <taxon>Mycenaceae</taxon>
        <taxon>Mycena</taxon>
    </lineage>
</organism>
<evidence type="ECO:0000313" key="2">
    <source>
        <dbReference type="Proteomes" id="UP001215280"/>
    </source>
</evidence>
<dbReference type="AlphaFoldDB" id="A0AAD7NP05"/>
<proteinExistence type="predicted"/>
<dbReference type="EMBL" id="JARJLG010000028">
    <property type="protein sequence ID" value="KAJ7768158.1"/>
    <property type="molecule type" value="Genomic_DNA"/>
</dbReference>
<protein>
    <submittedName>
        <fullName evidence="1">Uncharacterized protein</fullName>
    </submittedName>
</protein>
<reference evidence="1" key="1">
    <citation type="submission" date="2023-03" db="EMBL/GenBank/DDBJ databases">
        <title>Massive genome expansion in bonnet fungi (Mycena s.s.) driven by repeated elements and novel gene families across ecological guilds.</title>
        <authorList>
            <consortium name="Lawrence Berkeley National Laboratory"/>
            <person name="Harder C.B."/>
            <person name="Miyauchi S."/>
            <person name="Viragh M."/>
            <person name="Kuo A."/>
            <person name="Thoen E."/>
            <person name="Andreopoulos B."/>
            <person name="Lu D."/>
            <person name="Skrede I."/>
            <person name="Drula E."/>
            <person name="Henrissat B."/>
            <person name="Morin E."/>
            <person name="Kohler A."/>
            <person name="Barry K."/>
            <person name="LaButti K."/>
            <person name="Morin E."/>
            <person name="Salamov A."/>
            <person name="Lipzen A."/>
            <person name="Mereny Z."/>
            <person name="Hegedus B."/>
            <person name="Baldrian P."/>
            <person name="Stursova M."/>
            <person name="Weitz H."/>
            <person name="Taylor A."/>
            <person name="Grigoriev I.V."/>
            <person name="Nagy L.G."/>
            <person name="Martin F."/>
            <person name="Kauserud H."/>
        </authorList>
    </citation>
    <scope>NUCLEOTIDE SEQUENCE</scope>
    <source>
        <strain evidence="1">CBHHK188m</strain>
    </source>
</reference>
<evidence type="ECO:0000313" key="1">
    <source>
        <dbReference type="EMBL" id="KAJ7768158.1"/>
    </source>
</evidence>
<keyword evidence="2" id="KW-1185">Reference proteome</keyword>
<name>A0AAD7NP05_9AGAR</name>
<comment type="caution">
    <text evidence="1">The sequence shown here is derived from an EMBL/GenBank/DDBJ whole genome shotgun (WGS) entry which is preliminary data.</text>
</comment>
<dbReference type="Proteomes" id="UP001215280">
    <property type="component" value="Unassembled WGS sequence"/>
</dbReference>
<gene>
    <name evidence="1" type="ORF">DFH07DRAFT_807937</name>
</gene>